<evidence type="ECO:0000259" key="2">
    <source>
        <dbReference type="Pfam" id="PF14317"/>
    </source>
</evidence>
<organism evidence="3 4">
    <name type="scientific">Sphingomonas gei</name>
    <dbReference type="NCBI Taxonomy" id="1395960"/>
    <lineage>
        <taxon>Bacteria</taxon>
        <taxon>Pseudomonadati</taxon>
        <taxon>Pseudomonadota</taxon>
        <taxon>Alphaproteobacteria</taxon>
        <taxon>Sphingomonadales</taxon>
        <taxon>Sphingomonadaceae</taxon>
        <taxon>Sphingomonas</taxon>
    </lineage>
</organism>
<dbReference type="Proteomes" id="UP000306147">
    <property type="component" value="Unassembled WGS sequence"/>
</dbReference>
<feature type="transmembrane region" description="Helical" evidence="1">
    <location>
        <begin position="33"/>
        <end position="51"/>
    </location>
</feature>
<dbReference type="InterPro" id="IPR025588">
    <property type="entry name" value="YcxB-like_C"/>
</dbReference>
<dbReference type="AlphaFoldDB" id="A0A4S1XBS1"/>
<dbReference type="EMBL" id="SRXT01000004">
    <property type="protein sequence ID" value="TGX53265.1"/>
    <property type="molecule type" value="Genomic_DNA"/>
</dbReference>
<keyword evidence="4" id="KW-1185">Reference proteome</keyword>
<feature type="transmembrane region" description="Helical" evidence="1">
    <location>
        <begin position="63"/>
        <end position="84"/>
    </location>
</feature>
<feature type="domain" description="YcxB-like C-terminal" evidence="2">
    <location>
        <begin position="109"/>
        <end position="166"/>
    </location>
</feature>
<keyword evidence="1" id="KW-0812">Transmembrane</keyword>
<sequence length="179" mass="20678">MHREVTFTPTLEDHVAGQRLWLTNYVRKRWMRLFLLLLAFVELATLVRIAYDLAGGIPLSASLLDQAVPLICPLVILGVMFWNWRSIPGKVRRMAEQQPSLLSETEWRWNDEELIARSAAGTSRIEWGSLYRWLSNEETIAVIPQERLLLMLPRRALSAEQAIDLISTLDRFAVRAHRS</sequence>
<dbReference type="Pfam" id="PF14317">
    <property type="entry name" value="YcxB"/>
    <property type="match status" value="1"/>
</dbReference>
<evidence type="ECO:0000256" key="1">
    <source>
        <dbReference type="SAM" id="Phobius"/>
    </source>
</evidence>
<dbReference type="OrthoDB" id="7559459at2"/>
<comment type="caution">
    <text evidence="3">The sequence shown here is derived from an EMBL/GenBank/DDBJ whole genome shotgun (WGS) entry which is preliminary data.</text>
</comment>
<keyword evidence="1" id="KW-1133">Transmembrane helix</keyword>
<name>A0A4S1XBS1_9SPHN</name>
<evidence type="ECO:0000313" key="4">
    <source>
        <dbReference type="Proteomes" id="UP000306147"/>
    </source>
</evidence>
<proteinExistence type="predicted"/>
<evidence type="ECO:0000313" key="3">
    <source>
        <dbReference type="EMBL" id="TGX53265.1"/>
    </source>
</evidence>
<protein>
    <submittedName>
        <fullName evidence="3">YcxB family protein</fullName>
    </submittedName>
</protein>
<reference evidence="3 4" key="1">
    <citation type="submission" date="2019-04" db="EMBL/GenBank/DDBJ databases">
        <title>Sphingomonas psychrotolerans sp. nov., isolated from soil in the Tianshan Mountains, Xinjiang, China.</title>
        <authorList>
            <person name="Luo Y."/>
            <person name="Sheng H."/>
        </authorList>
    </citation>
    <scope>NUCLEOTIDE SEQUENCE [LARGE SCALE GENOMIC DNA]</scope>
    <source>
        <strain evidence="3 4">ZFGT-11</strain>
    </source>
</reference>
<accession>A0A4S1XBS1</accession>
<keyword evidence="1" id="KW-0472">Membrane</keyword>
<gene>
    <name evidence="3" type="ORF">E5A73_10430</name>
</gene>